<name>A0A4R0RGR4_9APHY</name>
<evidence type="ECO:0000256" key="5">
    <source>
        <dbReference type="ARBA" id="ARBA00023136"/>
    </source>
</evidence>
<feature type="transmembrane region" description="Helical" evidence="7">
    <location>
        <begin position="499"/>
        <end position="522"/>
    </location>
</feature>
<feature type="transmembrane region" description="Helical" evidence="7">
    <location>
        <begin position="361"/>
        <end position="386"/>
    </location>
</feature>
<evidence type="ECO:0000313" key="9">
    <source>
        <dbReference type="EMBL" id="TCD66496.1"/>
    </source>
</evidence>
<dbReference type="Pfam" id="PF01370">
    <property type="entry name" value="Epimerase"/>
    <property type="match status" value="1"/>
</dbReference>
<keyword evidence="10" id="KW-1185">Reference proteome</keyword>
<keyword evidence="5 7" id="KW-0472">Membrane</keyword>
<evidence type="ECO:0000256" key="1">
    <source>
        <dbReference type="ARBA" id="ARBA00004141"/>
    </source>
</evidence>
<keyword evidence="4 7" id="KW-1133">Transmembrane helix</keyword>
<accession>A0A4R0RGR4</accession>
<comment type="caution">
    <text evidence="9">The sequence shown here is derived from an EMBL/GenBank/DDBJ whole genome shotgun (WGS) entry which is preliminary data.</text>
</comment>
<dbReference type="EMBL" id="RWJN01000133">
    <property type="protein sequence ID" value="TCD66496.1"/>
    <property type="molecule type" value="Genomic_DNA"/>
</dbReference>
<sequence>MQKVVICGTGFLGSNIAKAIATATKPNRMVQVSSRNPERIHRAIRESLPPAAQGRLLAPKAVDITDPSTLALAFENADVIVSLVGLMYGSPADFERIQWRGAENVARAAKEAGAKLIHISAIGADAQSAVPYERTKALGEQAVFGACPDATVIRPSLVFGPEDDFFNRFAKLSRVLPFMPVFGGGVTLFQPVYVMDIANLVELLSRGDNGVDEEVKGKVIEAGGPDVLSYRQLMELILKITGRWRPIVSVPFGLGLAQAAVLEKLPNNLFTLTRSQGLTIHNSPLTSNSYFPAIPTIANVFHVDTELVNLTVTVYMIFQGVSPMVWGPLSDKWGRRLMFIGCLLLLSISCVGVALTPTDAYWLLLVLRCVQAAGSASTVAIGAGVIGDIAVIAERGNFFGVYSIGPMVGPAIGPVIGGGIAQSLGWRAIFWFLCIAAASCMVLMILVFPETLRAIVGDGSIPPPRISRPVIPIIGRHRESNPDQVERPPKKPFVNPIRLFFYPEVTLLLLFNGVIYCVFYGVTASISTLFQEVYPYLNETDIGLCFLAIGGGMCIGTICHGRFLDKEYRVLRAKLIQTGALSPDAAAKDENFPIEVARFRTMPIWVAIFSVCCVGYGWALQRHVNIAVPLLMNIIMGYTIICVLNTTQTLIVDMLPSQGSSITACNNLARCSLGAGMVSVIDVMINSVGIGWTYVILGVLCWVVSPIIFVIMRMGPKWRARRRAREAAAAKAATEKTAEKTG</sequence>
<feature type="domain" description="Major facilitator superfamily (MFS) profile" evidence="8">
    <location>
        <begin position="252"/>
        <end position="716"/>
    </location>
</feature>
<feature type="transmembrane region" description="Helical" evidence="7">
    <location>
        <begin position="307"/>
        <end position="325"/>
    </location>
</feature>
<dbReference type="PROSITE" id="PS50850">
    <property type="entry name" value="MFS"/>
    <property type="match status" value="1"/>
</dbReference>
<evidence type="ECO:0000256" key="2">
    <source>
        <dbReference type="ARBA" id="ARBA00022448"/>
    </source>
</evidence>
<feature type="transmembrane region" description="Helical" evidence="7">
    <location>
        <begin position="626"/>
        <end position="646"/>
    </location>
</feature>
<feature type="transmembrane region" description="Helical" evidence="7">
    <location>
        <begin position="337"/>
        <end position="355"/>
    </location>
</feature>
<dbReference type="CDD" id="cd05271">
    <property type="entry name" value="NDUFA9_like_SDR_a"/>
    <property type="match status" value="1"/>
</dbReference>
<evidence type="ECO:0000259" key="8">
    <source>
        <dbReference type="PROSITE" id="PS50850"/>
    </source>
</evidence>
<evidence type="ECO:0000256" key="7">
    <source>
        <dbReference type="SAM" id="Phobius"/>
    </source>
</evidence>
<dbReference type="GO" id="GO:0015137">
    <property type="term" value="F:citrate transmembrane transporter activity"/>
    <property type="evidence" value="ECO:0007669"/>
    <property type="project" value="UniProtKB-ARBA"/>
</dbReference>
<dbReference type="Gene3D" id="3.40.50.720">
    <property type="entry name" value="NAD(P)-binding Rossmann-like Domain"/>
    <property type="match status" value="1"/>
</dbReference>
<evidence type="ECO:0000313" key="10">
    <source>
        <dbReference type="Proteomes" id="UP000292702"/>
    </source>
</evidence>
<dbReference type="InterPro" id="IPR020846">
    <property type="entry name" value="MFS_dom"/>
</dbReference>
<dbReference type="InterPro" id="IPR036259">
    <property type="entry name" value="MFS_trans_sf"/>
</dbReference>
<keyword evidence="6" id="KW-0325">Glycoprotein</keyword>
<feature type="transmembrane region" description="Helical" evidence="7">
    <location>
        <begin position="691"/>
        <end position="712"/>
    </location>
</feature>
<comment type="subcellular location">
    <subcellularLocation>
        <location evidence="1">Membrane</location>
        <topology evidence="1">Multi-pass membrane protein</topology>
    </subcellularLocation>
</comment>
<dbReference type="FunFam" id="1.20.1250.20:FF:000172">
    <property type="entry name" value="MFS multidrug resistance transporter"/>
    <property type="match status" value="1"/>
</dbReference>
<organism evidence="9 10">
    <name type="scientific">Steccherinum ochraceum</name>
    <dbReference type="NCBI Taxonomy" id="92696"/>
    <lineage>
        <taxon>Eukaryota</taxon>
        <taxon>Fungi</taxon>
        <taxon>Dikarya</taxon>
        <taxon>Basidiomycota</taxon>
        <taxon>Agaricomycotina</taxon>
        <taxon>Agaricomycetes</taxon>
        <taxon>Polyporales</taxon>
        <taxon>Steccherinaceae</taxon>
        <taxon>Steccherinum</taxon>
    </lineage>
</organism>
<dbReference type="STRING" id="92696.A0A4R0RGR4"/>
<dbReference type="PANTHER" id="PTHR23502">
    <property type="entry name" value="MAJOR FACILITATOR SUPERFAMILY"/>
    <property type="match status" value="1"/>
</dbReference>
<dbReference type="SUPFAM" id="SSF103473">
    <property type="entry name" value="MFS general substrate transporter"/>
    <property type="match status" value="1"/>
</dbReference>
<reference evidence="9 10" key="1">
    <citation type="submission" date="2018-11" db="EMBL/GenBank/DDBJ databases">
        <title>Genome assembly of Steccherinum ochraceum LE-BIN_3174, the white-rot fungus of the Steccherinaceae family (The Residual Polyporoid clade, Polyporales, Basidiomycota).</title>
        <authorList>
            <person name="Fedorova T.V."/>
            <person name="Glazunova O.A."/>
            <person name="Landesman E.O."/>
            <person name="Moiseenko K.V."/>
            <person name="Psurtseva N.V."/>
            <person name="Savinova O.S."/>
            <person name="Shakhova N.V."/>
            <person name="Tyazhelova T.V."/>
            <person name="Vasina D.V."/>
        </authorList>
    </citation>
    <scope>NUCLEOTIDE SEQUENCE [LARGE SCALE GENOMIC DNA]</scope>
    <source>
        <strain evidence="9 10">LE-BIN_3174</strain>
    </source>
</reference>
<keyword evidence="2" id="KW-0813">Transport</keyword>
<dbReference type="InterPro" id="IPR001509">
    <property type="entry name" value="Epimerase_deHydtase"/>
</dbReference>
<gene>
    <name evidence="9" type="ORF">EIP91_001321</name>
</gene>
<protein>
    <recommendedName>
        <fullName evidence="8">Major facilitator superfamily (MFS) profile domain-containing protein</fullName>
    </recommendedName>
</protein>
<dbReference type="CDD" id="cd17323">
    <property type="entry name" value="MFS_Tpo1_MDR_like"/>
    <property type="match status" value="1"/>
</dbReference>
<evidence type="ECO:0000256" key="6">
    <source>
        <dbReference type="ARBA" id="ARBA00023180"/>
    </source>
</evidence>
<proteinExistence type="predicted"/>
<feature type="transmembrane region" description="Helical" evidence="7">
    <location>
        <begin position="542"/>
        <end position="564"/>
    </location>
</feature>
<dbReference type="OrthoDB" id="440553at2759"/>
<dbReference type="GO" id="GO:0005886">
    <property type="term" value="C:plasma membrane"/>
    <property type="evidence" value="ECO:0007669"/>
    <property type="project" value="TreeGrafter"/>
</dbReference>
<dbReference type="Gene3D" id="1.20.1250.20">
    <property type="entry name" value="MFS general substrate transporter like domains"/>
    <property type="match status" value="1"/>
</dbReference>
<evidence type="ECO:0000256" key="3">
    <source>
        <dbReference type="ARBA" id="ARBA00022692"/>
    </source>
</evidence>
<feature type="transmembrane region" description="Helical" evidence="7">
    <location>
        <begin position="398"/>
        <end position="416"/>
    </location>
</feature>
<dbReference type="PANTHER" id="PTHR23502:SF51">
    <property type="entry name" value="QUINIDINE RESISTANCE PROTEIN 1-RELATED"/>
    <property type="match status" value="1"/>
</dbReference>
<feature type="transmembrane region" description="Helical" evidence="7">
    <location>
        <begin position="428"/>
        <end position="448"/>
    </location>
</feature>
<dbReference type="GO" id="GO:0140115">
    <property type="term" value="P:export across plasma membrane"/>
    <property type="evidence" value="ECO:0007669"/>
    <property type="project" value="UniProtKB-ARBA"/>
</dbReference>
<evidence type="ECO:0000256" key="4">
    <source>
        <dbReference type="ARBA" id="ARBA00022989"/>
    </source>
</evidence>
<dbReference type="InterPro" id="IPR036291">
    <property type="entry name" value="NAD(P)-bd_dom_sf"/>
</dbReference>
<dbReference type="Proteomes" id="UP000292702">
    <property type="component" value="Unassembled WGS sequence"/>
</dbReference>
<dbReference type="Pfam" id="PF07690">
    <property type="entry name" value="MFS_1"/>
    <property type="match status" value="1"/>
</dbReference>
<dbReference type="InterPro" id="IPR011701">
    <property type="entry name" value="MFS"/>
</dbReference>
<dbReference type="AlphaFoldDB" id="A0A4R0RGR4"/>
<dbReference type="SUPFAM" id="SSF51735">
    <property type="entry name" value="NAD(P)-binding Rossmann-fold domains"/>
    <property type="match status" value="1"/>
</dbReference>
<dbReference type="FunFam" id="1.20.1720.10:FF:000009">
    <property type="entry name" value="MFS multidrug transporter"/>
    <property type="match status" value="1"/>
</dbReference>
<keyword evidence="3 7" id="KW-0812">Transmembrane</keyword>